<keyword evidence="1" id="KW-1133">Transmembrane helix</keyword>
<evidence type="ECO:0000256" key="1">
    <source>
        <dbReference type="SAM" id="Phobius"/>
    </source>
</evidence>
<dbReference type="Proteomes" id="UP000008120">
    <property type="component" value="Chromosome"/>
</dbReference>
<keyword evidence="1" id="KW-0812">Transmembrane</keyword>
<reference evidence="2 4" key="1">
    <citation type="journal article" date="2005" name="Environ. Microbiol.">
        <title>Genetic and functional properties of uncultivated thermophilic crenarchaeotes from a subsurface gold mine as revealed by analysis of genome fragments.</title>
        <authorList>
            <person name="Nunoura T."/>
            <person name="Hirayama H."/>
            <person name="Takami H."/>
            <person name="Oida H."/>
            <person name="Nishi S."/>
            <person name="Shimamura S."/>
            <person name="Suzuki Y."/>
            <person name="Inagaki F."/>
            <person name="Takai K."/>
            <person name="Nealson K.H."/>
            <person name="Horikoshi K."/>
        </authorList>
    </citation>
    <scope>NUCLEOTIDE SEQUENCE [LARGE SCALE GENOMIC DNA]</scope>
</reference>
<evidence type="ECO:0000313" key="3">
    <source>
        <dbReference type="EMBL" id="BAJ50215.1"/>
    </source>
</evidence>
<protein>
    <submittedName>
        <fullName evidence="2">Uncharacterized protein</fullName>
    </submittedName>
</protein>
<dbReference type="BioCyc" id="CCAL311458:G131R-359-MONOMER"/>
<accession>E6N2V9</accession>
<evidence type="ECO:0000313" key="2">
    <source>
        <dbReference type="EMBL" id="BAJ46665.1"/>
    </source>
</evidence>
<dbReference type="KEGG" id="csu:CSUB_C0354"/>
<dbReference type="EMBL" id="BA000048">
    <property type="protein sequence ID" value="BAJ50215.1"/>
    <property type="molecule type" value="Genomic_DNA"/>
</dbReference>
<keyword evidence="1" id="KW-0472">Membrane</keyword>
<reference evidence="2" key="3">
    <citation type="journal article" date="2012" name="PLoS ONE">
        <title>A Deeply Branching Thermophilic Bacterium with an Ancient Acetyl-CoA Pathway Dominates a Subsurface Ecosystem.</title>
        <authorList>
            <person name="Takami H."/>
            <person name="Noguchi H."/>
            <person name="Takaki Y."/>
            <person name="Uchiyama I."/>
            <person name="Toyoda A."/>
            <person name="Nishi S."/>
            <person name="Chee G.-J."/>
            <person name="Arai W."/>
            <person name="Nunoura T."/>
            <person name="Itoh T."/>
            <person name="Hattori M."/>
            <person name="Takai K."/>
        </authorList>
    </citation>
    <scope>NUCLEOTIDE SEQUENCE</scope>
</reference>
<evidence type="ECO:0000313" key="4">
    <source>
        <dbReference type="Proteomes" id="UP000008120"/>
    </source>
</evidence>
<sequence>MNRALYLFVIAFLAVPSQGQSIEPYWLVGFDGDIMLPFLDRGVLECGVGESLAVKLVGRDGFVALVSPNGLSENVFLRDGERTVLRRFGPGDAGNWTLVADTGQTLTLQVRPPLAKPPVQVLARFEGPFVVLTVSTSPNTYALFLDGRGEGEVVAAGSSIELGLKGFNDTRVRVEIIRREPTIRYGGLLDGLPYTMQLDPLSVNTIVEGRRINDSTVFSVRLPADGEQVSGLRKMGLGPHLIRLYSVSDKRILLEREVVVVPESMKSFTGLSRAVRADVWAAAAKNFTILVGDEAGNLWILQIRPPIAFIRLYDQIHSRYVKGVGVALADGQAQNLDEWTGIIFVNRIEINNYGNNSSYSPSTETNVSLNFNATSLTLPLTVTAGDRVTLNLQLHQAHITLIWPNGTTYKGPATLTINSAKFTNATALLLPVDKYVVRADNPPSFSSNVYTLTADTTWTIIILDNPAGVAGFRASAVLLTALLVYTVFRLRKTFYRADLFRREQR</sequence>
<reference evidence="2 4" key="2">
    <citation type="journal article" date="2011" name="Nucleic Acids Res.">
        <title>Insights into the evolution of Archaea and eukaryotic protein modifier systems revealed by the genome of a novel archaeal group.</title>
        <authorList>
            <person name="Nunoura T."/>
            <person name="Takaki Y."/>
            <person name="Kakuta J."/>
            <person name="Nishi S."/>
            <person name="Sugahara J."/>
            <person name="Kazama H."/>
            <person name="Chee G."/>
            <person name="Hattori M."/>
            <person name="Kanai A."/>
            <person name="Atomi H."/>
            <person name="Takai K."/>
            <person name="Takami H."/>
        </authorList>
    </citation>
    <scope>NUCLEOTIDE SEQUENCE [LARGE SCALE GENOMIC DNA]</scope>
</reference>
<gene>
    <name evidence="3" type="ORF">CSUB_C0354</name>
    <name evidence="2" type="ORF">HGMM_F04H08C29</name>
</gene>
<name>E6N2V9_CALS0</name>
<feature type="transmembrane region" description="Helical" evidence="1">
    <location>
        <begin position="470"/>
        <end position="488"/>
    </location>
</feature>
<proteinExistence type="predicted"/>
<dbReference type="AlphaFoldDB" id="E6N2V9"/>
<dbReference type="STRING" id="311458.CSUB_C0354"/>
<dbReference type="EMBL" id="AP011650">
    <property type="protein sequence ID" value="BAJ46665.1"/>
    <property type="molecule type" value="Genomic_DNA"/>
</dbReference>
<organism evidence="2 4">
    <name type="scientific">Caldiarchaeum subterraneum</name>
    <dbReference type="NCBI Taxonomy" id="311458"/>
    <lineage>
        <taxon>Archaea</taxon>
        <taxon>Nitrososphaerota</taxon>
        <taxon>Candidatus Caldarchaeales</taxon>
        <taxon>Candidatus Caldarchaeaceae</taxon>
        <taxon>Candidatus Caldarchaeum</taxon>
    </lineage>
</organism>